<dbReference type="InterPro" id="IPR013105">
    <property type="entry name" value="TPR_2"/>
</dbReference>
<evidence type="ECO:0000313" key="4">
    <source>
        <dbReference type="EMBL" id="QJW92550.1"/>
    </source>
</evidence>
<evidence type="ECO:0000256" key="1">
    <source>
        <dbReference type="ARBA" id="ARBA00022737"/>
    </source>
</evidence>
<dbReference type="AlphaFoldDB" id="A0A6M5YGU6"/>
<dbReference type="PROSITE" id="PS50005">
    <property type="entry name" value="TPR"/>
    <property type="match status" value="1"/>
</dbReference>
<dbReference type="Gene3D" id="1.25.40.10">
    <property type="entry name" value="Tetratricopeptide repeat domain"/>
    <property type="match status" value="2"/>
</dbReference>
<dbReference type="KEGG" id="ftj:FTUN_0046"/>
<dbReference type="Proteomes" id="UP000503447">
    <property type="component" value="Chromosome"/>
</dbReference>
<keyword evidence="1" id="KW-0677">Repeat</keyword>
<keyword evidence="5" id="KW-1185">Reference proteome</keyword>
<name>A0A6M5YGU6_9BACT</name>
<dbReference type="GO" id="GO:0016757">
    <property type="term" value="F:glycosyltransferase activity"/>
    <property type="evidence" value="ECO:0007669"/>
    <property type="project" value="InterPro"/>
</dbReference>
<sequence length="435" mass="46954">MDPTATDLHNTLGVALAGCERFAEAEAAYREALRLEPRNVSAHSNLGNTLRSQGRLAEAEVSLREALRLKADYPEAHNNLGIVLVQQGREAEGQKHYEEAVRLRSTYAEARMNRSLSWLADGDFVRGWPEYEARFRVNRKHKPPPGPRWDGAPLGGQILLVTSEQGLGDSIQFVRYLRPAKERGGTVLFDCPEPLAALVATCPGVDRVVSRGKGVTYDTHIPLLSLPALFGVPPEAPTAPVPYLTPDPARVDHWRRELAAVPGLRVGIAWQGSAAHKGDKLRSVPLTRFGPLAAVPGVTLCSLQKGFGAEQLAAPEAAGLGIVDLGARTASDMADVAALMMSLDLIVAVDTALVHLAGALGRPAWVALPFAADWRWQRHAETTRWYTSVRLVRQGAWADWDGVFARLTADLAVAARLKAEGRWTGTLAPADGAGP</sequence>
<dbReference type="InterPro" id="IPR052943">
    <property type="entry name" value="TMTC_O-mannosyl-trnsfr"/>
</dbReference>
<dbReference type="InterPro" id="IPR011990">
    <property type="entry name" value="TPR-like_helical_dom_sf"/>
</dbReference>
<evidence type="ECO:0000256" key="3">
    <source>
        <dbReference type="PROSITE-ProRule" id="PRU00339"/>
    </source>
</evidence>
<dbReference type="SUPFAM" id="SSF48452">
    <property type="entry name" value="TPR-like"/>
    <property type="match status" value="1"/>
</dbReference>
<organism evidence="4 5">
    <name type="scientific">Frigoriglobus tundricola</name>
    <dbReference type="NCBI Taxonomy" id="2774151"/>
    <lineage>
        <taxon>Bacteria</taxon>
        <taxon>Pseudomonadati</taxon>
        <taxon>Planctomycetota</taxon>
        <taxon>Planctomycetia</taxon>
        <taxon>Gemmatales</taxon>
        <taxon>Gemmataceae</taxon>
        <taxon>Frigoriglobus</taxon>
    </lineage>
</organism>
<reference evidence="5" key="1">
    <citation type="submission" date="2020-05" db="EMBL/GenBank/DDBJ databases">
        <title>Frigoriglobus tundricola gen. nov., sp. nov., a psychrotolerant cellulolytic planctomycete of the family Gemmataceae with two divergent copies of 16S rRNA gene.</title>
        <authorList>
            <person name="Kulichevskaya I.S."/>
            <person name="Ivanova A.A."/>
            <person name="Naumoff D.G."/>
            <person name="Beletsky A.V."/>
            <person name="Rijpstra W.I.C."/>
            <person name="Sinninghe Damste J.S."/>
            <person name="Mardanov A.V."/>
            <person name="Ravin N.V."/>
            <person name="Dedysh S.N."/>
        </authorList>
    </citation>
    <scope>NUCLEOTIDE SEQUENCE [LARGE SCALE GENOMIC DNA]</scope>
    <source>
        <strain evidence="5">PL17</strain>
    </source>
</reference>
<dbReference type="PANTHER" id="PTHR44809">
    <property type="match status" value="1"/>
</dbReference>
<dbReference type="Pfam" id="PF07719">
    <property type="entry name" value="TPR_2"/>
    <property type="match status" value="1"/>
</dbReference>
<dbReference type="Pfam" id="PF01075">
    <property type="entry name" value="Glyco_transf_9"/>
    <property type="match status" value="1"/>
</dbReference>
<dbReference type="InterPro" id="IPR019734">
    <property type="entry name" value="TPR_rpt"/>
</dbReference>
<dbReference type="Pfam" id="PF13414">
    <property type="entry name" value="TPR_11"/>
    <property type="match status" value="1"/>
</dbReference>
<dbReference type="InterPro" id="IPR002201">
    <property type="entry name" value="Glyco_trans_9"/>
</dbReference>
<dbReference type="RefSeq" id="WP_171468927.1">
    <property type="nucleotide sequence ID" value="NZ_CP053452.2"/>
</dbReference>
<dbReference type="EMBL" id="CP053452">
    <property type="protein sequence ID" value="QJW92550.1"/>
    <property type="molecule type" value="Genomic_DNA"/>
</dbReference>
<proteinExistence type="predicted"/>
<dbReference type="SMART" id="SM00028">
    <property type="entry name" value="TPR"/>
    <property type="match status" value="3"/>
</dbReference>
<dbReference type="SUPFAM" id="SSF53756">
    <property type="entry name" value="UDP-Glycosyltransferase/glycogen phosphorylase"/>
    <property type="match status" value="1"/>
</dbReference>
<gene>
    <name evidence="4" type="ORF">FTUN_0046</name>
</gene>
<evidence type="ECO:0000313" key="5">
    <source>
        <dbReference type="Proteomes" id="UP000503447"/>
    </source>
</evidence>
<feature type="repeat" description="TPR" evidence="3">
    <location>
        <begin position="6"/>
        <end position="39"/>
    </location>
</feature>
<dbReference type="Gene3D" id="3.40.50.2000">
    <property type="entry name" value="Glycogen Phosphorylase B"/>
    <property type="match status" value="1"/>
</dbReference>
<evidence type="ECO:0000256" key="2">
    <source>
        <dbReference type="ARBA" id="ARBA00022803"/>
    </source>
</evidence>
<protein>
    <submittedName>
        <fullName evidence="4">Uncharacterized protein</fullName>
    </submittedName>
</protein>
<accession>A0A6M5YGU6</accession>
<dbReference type="PANTHER" id="PTHR44809:SF1">
    <property type="entry name" value="PROTEIN O-MANNOSYL-TRANSFERASE TMTC1"/>
    <property type="match status" value="1"/>
</dbReference>
<keyword evidence="2 3" id="KW-0802">TPR repeat</keyword>